<accession>A0A0B1T541</accession>
<dbReference type="OrthoDB" id="5872581at2759"/>
<keyword evidence="2" id="KW-1185">Reference proteome</keyword>
<proteinExistence type="predicted"/>
<protein>
    <submittedName>
        <fullName evidence="1">Uncharacterized protein</fullName>
    </submittedName>
</protein>
<dbReference type="Proteomes" id="UP000053660">
    <property type="component" value="Unassembled WGS sequence"/>
</dbReference>
<sequence length="104" mass="11865">QNKFPGNNCFQDSTTEYSGIREFPIPFPTRGLYKEREAPVITALKQELQGIISSYGQRNPYKEVHCEIQEKQQMSFMNSGSTVKLNIHKDAMGPVNLLVRFPVT</sequence>
<gene>
    <name evidence="1" type="ORF">OESDEN_08889</name>
</gene>
<reference evidence="1 2" key="1">
    <citation type="submission" date="2014-03" db="EMBL/GenBank/DDBJ databases">
        <title>Draft genome of the hookworm Oesophagostomum dentatum.</title>
        <authorList>
            <person name="Mitreva M."/>
        </authorList>
    </citation>
    <scope>NUCLEOTIDE SEQUENCE [LARGE SCALE GENOMIC DNA]</scope>
    <source>
        <strain evidence="1 2">OD-Hann</strain>
    </source>
</reference>
<organism evidence="1 2">
    <name type="scientific">Oesophagostomum dentatum</name>
    <name type="common">Nodular worm</name>
    <dbReference type="NCBI Taxonomy" id="61180"/>
    <lineage>
        <taxon>Eukaryota</taxon>
        <taxon>Metazoa</taxon>
        <taxon>Ecdysozoa</taxon>
        <taxon>Nematoda</taxon>
        <taxon>Chromadorea</taxon>
        <taxon>Rhabditida</taxon>
        <taxon>Rhabditina</taxon>
        <taxon>Rhabditomorpha</taxon>
        <taxon>Strongyloidea</taxon>
        <taxon>Strongylidae</taxon>
        <taxon>Oesophagostomum</taxon>
    </lineage>
</organism>
<feature type="non-terminal residue" evidence="1">
    <location>
        <position position="1"/>
    </location>
</feature>
<name>A0A0B1T541_OESDE</name>
<evidence type="ECO:0000313" key="2">
    <source>
        <dbReference type="Proteomes" id="UP000053660"/>
    </source>
</evidence>
<evidence type="ECO:0000313" key="1">
    <source>
        <dbReference type="EMBL" id="KHJ91251.1"/>
    </source>
</evidence>
<dbReference type="AlphaFoldDB" id="A0A0B1T541"/>
<dbReference type="EMBL" id="KN552225">
    <property type="protein sequence ID" value="KHJ91251.1"/>
    <property type="molecule type" value="Genomic_DNA"/>
</dbReference>